<dbReference type="RefSeq" id="WP_169261930.1">
    <property type="nucleotide sequence ID" value="NZ_WTVQ01000040.1"/>
</dbReference>
<dbReference type="InterPro" id="IPR029058">
    <property type="entry name" value="AB_hydrolase_fold"/>
</dbReference>
<evidence type="ECO:0000313" key="3">
    <source>
        <dbReference type="Proteomes" id="UP000648984"/>
    </source>
</evidence>
<evidence type="ECO:0000313" key="2">
    <source>
        <dbReference type="EMBL" id="NMG76790.1"/>
    </source>
</evidence>
<accession>A0ABX1QGZ5</accession>
<feature type="domain" description="Dienelactone hydrolase" evidence="1">
    <location>
        <begin position="32"/>
        <end position="140"/>
    </location>
</feature>
<dbReference type="SUPFAM" id="SSF53474">
    <property type="entry name" value="alpha/beta-Hydrolases"/>
    <property type="match status" value="1"/>
</dbReference>
<evidence type="ECO:0000259" key="1">
    <source>
        <dbReference type="Pfam" id="PF01738"/>
    </source>
</evidence>
<keyword evidence="3" id="KW-1185">Reference proteome</keyword>
<dbReference type="EMBL" id="WTVQ01000040">
    <property type="protein sequence ID" value="NMG76790.1"/>
    <property type="molecule type" value="Genomic_DNA"/>
</dbReference>
<sequence>MEAATSTMASLGFVERSFASGDIDHPVFEKGRGPSVLILHELPGLAMPCVRFAERLIDAGFRVHLPLLVGAPLRHAALANWRALCISVEFARLEAGVHAPITDWLRALAADIAERAGGARIGAIGMCLTGAFVIPLFIDAAVATGVVSQPAIPLRIVYRTIGLGEGPWMDQLNISDNELQAGACAARSDQKKILLQRYAEDRLCPGRRLERIARSFGAQAELDEYSHPSWWRRVFNPPHALLTEEYDRAGDDDHATREALCRVIELLNEQLGR</sequence>
<dbReference type="Proteomes" id="UP000648984">
    <property type="component" value="Unassembled WGS sequence"/>
</dbReference>
<protein>
    <recommendedName>
        <fullName evidence="1">Dienelactone hydrolase domain-containing protein</fullName>
    </recommendedName>
</protein>
<proteinExistence type="predicted"/>
<gene>
    <name evidence="2" type="ORF">GPA25_18720</name>
</gene>
<reference evidence="2 3" key="1">
    <citation type="submission" date="2019-12" db="EMBL/GenBank/DDBJ databases">
        <title>Comparative genomics gives insights into the taxonomy of the Azoarcus-Aromatoleum group and reveals separate origins of nif in the plant-associated Azoarcus and non-plant-associated Aromatoleum sub-groups.</title>
        <authorList>
            <person name="Lafos M."/>
            <person name="Maluk M."/>
            <person name="Batista M."/>
            <person name="Junghare M."/>
            <person name="Carmona M."/>
            <person name="Faoro H."/>
            <person name="Cruz L.M."/>
            <person name="Battistoni F."/>
            <person name="De Souza E."/>
            <person name="Pedrosa F."/>
            <person name="Chen W.-M."/>
            <person name="Poole P.S."/>
            <person name="Dixon R.A."/>
            <person name="James E.K."/>
        </authorList>
    </citation>
    <scope>NUCLEOTIDE SEQUENCE [LARGE SCALE GENOMIC DNA]</scope>
    <source>
        <strain evidence="2 3">22Lin</strain>
    </source>
</reference>
<organism evidence="2 3">
    <name type="scientific">Aromatoleum diolicum</name>
    <dbReference type="NCBI Taxonomy" id="75796"/>
    <lineage>
        <taxon>Bacteria</taxon>
        <taxon>Pseudomonadati</taxon>
        <taxon>Pseudomonadota</taxon>
        <taxon>Betaproteobacteria</taxon>
        <taxon>Rhodocyclales</taxon>
        <taxon>Rhodocyclaceae</taxon>
        <taxon>Aromatoleum</taxon>
    </lineage>
</organism>
<dbReference type="InterPro" id="IPR002925">
    <property type="entry name" value="Dienelactn_hydro"/>
</dbReference>
<dbReference type="Gene3D" id="3.40.50.1820">
    <property type="entry name" value="alpha/beta hydrolase"/>
    <property type="match status" value="1"/>
</dbReference>
<dbReference type="Pfam" id="PF01738">
    <property type="entry name" value="DLH"/>
    <property type="match status" value="1"/>
</dbReference>
<name>A0ABX1QGZ5_9RHOO</name>
<comment type="caution">
    <text evidence="2">The sequence shown here is derived from an EMBL/GenBank/DDBJ whole genome shotgun (WGS) entry which is preliminary data.</text>
</comment>